<dbReference type="EMBL" id="JAAFOW010000311">
    <property type="protein sequence ID" value="KAF5267071.1"/>
    <property type="molecule type" value="Genomic_DNA"/>
</dbReference>
<dbReference type="SUPFAM" id="SSF103473">
    <property type="entry name" value="MFS general substrate transporter"/>
    <property type="match status" value="1"/>
</dbReference>
<organism evidence="13 14">
    <name type="scientific">Fusarium oxysporum</name>
    <name type="common">Fusarium vascular wilt</name>
    <dbReference type="NCBI Taxonomy" id="5507"/>
    <lineage>
        <taxon>Eukaryota</taxon>
        <taxon>Fungi</taxon>
        <taxon>Dikarya</taxon>
        <taxon>Ascomycota</taxon>
        <taxon>Pezizomycotina</taxon>
        <taxon>Sordariomycetes</taxon>
        <taxon>Hypocreomycetidae</taxon>
        <taxon>Hypocreales</taxon>
        <taxon>Nectriaceae</taxon>
        <taxon>Fusarium</taxon>
        <taxon>Fusarium oxysporum species complex</taxon>
    </lineage>
</organism>
<dbReference type="PRINTS" id="PR00145">
    <property type="entry name" value="ARGSUCLYASE"/>
</dbReference>
<dbReference type="InterPro" id="IPR036259">
    <property type="entry name" value="MFS_trans_sf"/>
</dbReference>
<dbReference type="InterPro" id="IPR009049">
    <property type="entry name" value="Argininosuccinate_lyase"/>
</dbReference>
<dbReference type="NCBIfam" id="TIGR00838">
    <property type="entry name" value="argH"/>
    <property type="match status" value="1"/>
</dbReference>
<dbReference type="AlphaFoldDB" id="A0A8H5AKV8"/>
<dbReference type="InterPro" id="IPR029419">
    <property type="entry name" value="Arg_succ_lyase_C"/>
</dbReference>
<dbReference type="GO" id="GO:0004056">
    <property type="term" value="F:argininosuccinate lyase activity"/>
    <property type="evidence" value="ECO:0007669"/>
    <property type="project" value="InterPro"/>
</dbReference>
<dbReference type="InterPro" id="IPR024083">
    <property type="entry name" value="Fumarase/histidase_N"/>
</dbReference>
<evidence type="ECO:0000256" key="11">
    <source>
        <dbReference type="SAM" id="Phobius"/>
    </source>
</evidence>
<keyword evidence="5 11" id="KW-0472">Membrane</keyword>
<gene>
    <name evidence="13" type="ORF">FOXYS1_2061</name>
</gene>
<dbReference type="InterPro" id="IPR008948">
    <property type="entry name" value="L-Aspartase-like"/>
</dbReference>
<evidence type="ECO:0000313" key="14">
    <source>
        <dbReference type="Proteomes" id="UP000558688"/>
    </source>
</evidence>
<name>A0A8H5AKV8_FUSOX</name>
<feature type="transmembrane region" description="Helical" evidence="11">
    <location>
        <begin position="368"/>
        <end position="385"/>
    </location>
</feature>
<dbReference type="Pfam" id="PF07690">
    <property type="entry name" value="MFS_1"/>
    <property type="match status" value="1"/>
</dbReference>
<dbReference type="PROSITE" id="PS50850">
    <property type="entry name" value="MFS"/>
    <property type="match status" value="1"/>
</dbReference>
<evidence type="ECO:0000256" key="7">
    <source>
        <dbReference type="ARBA" id="ARBA00032749"/>
    </source>
</evidence>
<comment type="caution">
    <text evidence="13">The sequence shown here is derived from an EMBL/GenBank/DDBJ whole genome shotgun (WGS) entry which is preliminary data.</text>
</comment>
<dbReference type="Pfam" id="PF14698">
    <property type="entry name" value="ASL_C2"/>
    <property type="match status" value="1"/>
</dbReference>
<comment type="similarity">
    <text evidence="2">Belongs to the lyase 1 family. Argininosuccinate lyase subfamily.</text>
</comment>
<dbReference type="InterPro" id="IPR020846">
    <property type="entry name" value="MFS_dom"/>
</dbReference>
<dbReference type="Gene3D" id="1.20.1250.20">
    <property type="entry name" value="MFS general substrate transporter like domains"/>
    <property type="match status" value="1"/>
</dbReference>
<feature type="transmembrane region" description="Helical" evidence="11">
    <location>
        <begin position="166"/>
        <end position="186"/>
    </location>
</feature>
<feature type="compositionally biased region" description="Basic and acidic residues" evidence="10">
    <location>
        <begin position="78"/>
        <end position="91"/>
    </location>
</feature>
<evidence type="ECO:0000256" key="6">
    <source>
        <dbReference type="ARBA" id="ARBA00023180"/>
    </source>
</evidence>
<dbReference type="InterPro" id="IPR011701">
    <property type="entry name" value="MFS"/>
</dbReference>
<comment type="subcellular location">
    <subcellularLocation>
        <location evidence="1">Membrane</location>
        <topology evidence="1">Multi-pass membrane protein</topology>
    </subcellularLocation>
</comment>
<evidence type="ECO:0000256" key="2">
    <source>
        <dbReference type="ARBA" id="ARBA00010755"/>
    </source>
</evidence>
<feature type="transmembrane region" description="Helical" evidence="11">
    <location>
        <begin position="254"/>
        <end position="277"/>
    </location>
</feature>
<sequence length="1066" mass="117897">MSRSNTPALSRAGSRSSLWRSWSPMLEDLVNYEKSRENYPWLIRDHDQDTSYDSNRSSRPRPLASLAEDPDAVSQSDQSRKSSEDLERHPAPEPLLLPQDEDPNLVTWDGPHDPSNPHNWTKRKKWLSTILVSCFTFISPVSSTMLAPALPDLAKQFKISSDFETYLLMSIFLLAYAIGPFLLAPLSEMFGRVVVLQSANMFYLIFNTVCGFSKTKEQMLIFRFLSGLGGSAPQALGGGVLSDCWRKEERGTATAIYSLAPFLGPAVGPIAAGYLTQHLNWRWIFWVVSIADAVVQILAFLFLQETYPPKILKVKARKLRKITGNRLLHTEFEQRDRTFLSLLLTNLKRPFKMLFTQPAIQITALYRAYLYGLMYLVFASFPMVWEQQYNQEPGRASLNYVSLGIGFVIGLQVSGPLIDKVYAMLKTRYNHPGRPEFRVPLMFPTAVITPAGLVLYGVSAHLKLHWIIPNVGTAIFSAGLILSFQCAQTYIIDSYERYAASATGAAAFVRTMAGFSFPLFAPAMYKRLGIAWGNGLLAGTAMLICLVAPIVLWRHGDCCTEEMSNRVHAKHPHSSLTDARLQTRASSLLVTHVNKVELDDELVSIDQYVLTDLAHAVMLTRTGIFDAHHGQNMVKTLLSLRAGDTASMLASKPEVGTLGLQIENYLERELGPRGRDIQRARSRIDQKATNWRLINRASLTEVIQGLVALGSQILETAERYAGALMPGYTHLQHSQPTTIDHYLNAHYWAVSRNLSRLFEAYDRLNLSPLGGAAYSGTSWPIDRTATAHYLGFDRPVYNARDAGFAALDMGAELAGVLAATLSGISRLASDLNYWSSSEVGLVRIHSSLCGTSSMMPQKRNPMVLERIRGLAGSAVGWSASQLGVMHTATSTDVDQSYIHNLLPSQCFETAGAISLLREVIATVEFDLPAMQKSSGQHWSTASAVADSLVASHGMSFRHAHESVAQLVASHERAGVCSSDLRADLITDPALKEYSHSQIQEILDPKSFVASRISSGGTSIEARDQLATIAKTDLLAMKNRLQHRLDNVERGLKQLLQDAHSIAAHSP</sequence>
<feature type="transmembrane region" description="Helical" evidence="11">
    <location>
        <begin position="283"/>
        <end position="303"/>
    </location>
</feature>
<dbReference type="Gene3D" id="1.10.40.30">
    <property type="entry name" value="Fumarase/aspartase (C-terminal domain)"/>
    <property type="match status" value="1"/>
</dbReference>
<dbReference type="Gene3D" id="1.20.200.10">
    <property type="entry name" value="Fumarase/aspartase (Central domain)"/>
    <property type="match status" value="1"/>
</dbReference>
<dbReference type="InterPro" id="IPR000362">
    <property type="entry name" value="Fumarate_lyase_fam"/>
</dbReference>
<feature type="transmembrane region" description="Helical" evidence="11">
    <location>
        <begin position="193"/>
        <end position="214"/>
    </location>
</feature>
<evidence type="ECO:0000256" key="1">
    <source>
        <dbReference type="ARBA" id="ARBA00004141"/>
    </source>
</evidence>
<dbReference type="CDD" id="cd17323">
    <property type="entry name" value="MFS_Tpo1_MDR_like"/>
    <property type="match status" value="1"/>
</dbReference>
<evidence type="ECO:0000256" key="8">
    <source>
        <dbReference type="ARBA" id="ARBA00038459"/>
    </source>
</evidence>
<reference evidence="13" key="1">
    <citation type="submission" date="2020-02" db="EMBL/GenBank/DDBJ databases">
        <title>Identification and distribution of gene clusters putatively required for synthesis of sphingolipid metabolism inhibitors in phylogenetically diverse species of the filamentous fungus Fusarium.</title>
        <authorList>
            <person name="Kim H.-S."/>
            <person name="Busman M."/>
            <person name="Brown D.W."/>
            <person name="Divon H."/>
            <person name="Uhlig S."/>
            <person name="Proctor R.H."/>
        </authorList>
    </citation>
    <scope>NUCLEOTIDE SEQUENCE [LARGE SCALE GENOMIC DNA]</scope>
    <source>
        <strain evidence="13">NRRL 39464</strain>
    </source>
</reference>
<feature type="transmembrane region" description="Helical" evidence="11">
    <location>
        <begin position="126"/>
        <end position="146"/>
    </location>
</feature>
<protein>
    <recommendedName>
        <fullName evidence="7">Arginosuccinase</fullName>
    </recommendedName>
</protein>
<dbReference type="FunFam" id="1.20.1250.20:FF:000011">
    <property type="entry name" value="MFS multidrug transporter, putative"/>
    <property type="match status" value="1"/>
</dbReference>
<keyword evidence="3 11" id="KW-0812">Transmembrane</keyword>
<feature type="transmembrane region" description="Helical" evidence="11">
    <location>
        <begin position="220"/>
        <end position="242"/>
    </location>
</feature>
<keyword evidence="4 11" id="KW-1133">Transmembrane helix</keyword>
<dbReference type="SUPFAM" id="SSF48557">
    <property type="entry name" value="L-aspartase-like"/>
    <property type="match status" value="1"/>
</dbReference>
<dbReference type="GO" id="GO:0022857">
    <property type="term" value="F:transmembrane transporter activity"/>
    <property type="evidence" value="ECO:0007669"/>
    <property type="project" value="InterPro"/>
</dbReference>
<dbReference type="PANTHER" id="PTHR23502">
    <property type="entry name" value="MAJOR FACILITATOR SUPERFAMILY"/>
    <property type="match status" value="1"/>
</dbReference>
<dbReference type="Pfam" id="PF00206">
    <property type="entry name" value="Lyase_1"/>
    <property type="match status" value="1"/>
</dbReference>
<dbReference type="PANTHER" id="PTHR23502:SF60">
    <property type="entry name" value="MAJOR FACILITATOR SUPERFAMILY (MFS) PROFILE DOMAIN-CONTAINING PROTEIN-RELATED"/>
    <property type="match status" value="1"/>
</dbReference>
<feature type="transmembrane region" description="Helical" evidence="11">
    <location>
        <begin position="532"/>
        <end position="553"/>
    </location>
</feature>
<dbReference type="Proteomes" id="UP000558688">
    <property type="component" value="Unassembled WGS sequence"/>
</dbReference>
<feature type="transmembrane region" description="Helical" evidence="11">
    <location>
        <begin position="397"/>
        <end position="418"/>
    </location>
</feature>
<dbReference type="InterPro" id="IPR022761">
    <property type="entry name" value="Fumarate_lyase_N"/>
</dbReference>
<dbReference type="GO" id="GO:0016020">
    <property type="term" value="C:membrane"/>
    <property type="evidence" value="ECO:0007669"/>
    <property type="project" value="UniProtKB-SubCell"/>
</dbReference>
<proteinExistence type="inferred from homology"/>
<feature type="region of interest" description="Disordered" evidence="10">
    <location>
        <begin position="44"/>
        <end position="116"/>
    </location>
</feature>
<evidence type="ECO:0000256" key="3">
    <source>
        <dbReference type="ARBA" id="ARBA00022692"/>
    </source>
</evidence>
<dbReference type="GO" id="GO:0042450">
    <property type="term" value="P:L-arginine biosynthetic process via ornithine"/>
    <property type="evidence" value="ECO:0007669"/>
    <property type="project" value="InterPro"/>
</dbReference>
<evidence type="ECO:0000259" key="12">
    <source>
        <dbReference type="PROSITE" id="PS50850"/>
    </source>
</evidence>
<evidence type="ECO:0000256" key="4">
    <source>
        <dbReference type="ARBA" id="ARBA00022989"/>
    </source>
</evidence>
<evidence type="ECO:0000313" key="13">
    <source>
        <dbReference type="EMBL" id="KAF5267071.1"/>
    </source>
</evidence>
<feature type="transmembrane region" description="Helical" evidence="11">
    <location>
        <begin position="439"/>
        <end position="458"/>
    </location>
</feature>
<comment type="function">
    <text evidence="9">Efflux pump involved in export of fusaric acid, a mycotoxin with low to moderate toxicity to animals and humans, but with high phytotoxic properties. Constitutes a self-protecting mechanism of the fungus against critical levels of FSA within the cell.</text>
</comment>
<accession>A0A8H5AKV8</accession>
<feature type="transmembrane region" description="Helical" evidence="11">
    <location>
        <begin position="464"/>
        <end position="486"/>
    </location>
</feature>
<dbReference type="PRINTS" id="PR00149">
    <property type="entry name" value="FUMRATELYASE"/>
</dbReference>
<keyword evidence="6" id="KW-0325">Glycoprotein</keyword>
<evidence type="ECO:0000256" key="10">
    <source>
        <dbReference type="SAM" id="MobiDB-lite"/>
    </source>
</evidence>
<comment type="similarity">
    <text evidence="8">Belongs to the major facilitator superfamily. DHA1 family. Polyamines/proton antiporter (TC 2.A.1.2.16) subfamily.</text>
</comment>
<dbReference type="CDD" id="cd01359">
    <property type="entry name" value="Argininosuccinate_lyase"/>
    <property type="match status" value="1"/>
</dbReference>
<evidence type="ECO:0000256" key="9">
    <source>
        <dbReference type="ARBA" id="ARBA00054466"/>
    </source>
</evidence>
<dbReference type="Gene3D" id="1.10.275.10">
    <property type="entry name" value="Fumarase/aspartase (N-terminal domain)"/>
    <property type="match status" value="1"/>
</dbReference>
<feature type="domain" description="Major facilitator superfamily (MFS) profile" evidence="12">
    <location>
        <begin position="128"/>
        <end position="557"/>
    </location>
</feature>
<evidence type="ECO:0000256" key="5">
    <source>
        <dbReference type="ARBA" id="ARBA00023136"/>
    </source>
</evidence>